<sequence>MINYITTTFNGDDEFKKKVFLLLKDVEYTDKPLHISVPRDDEWLEILSNEIIKVIKEPNSFTLNYKLTLLSQCEQNNLQLQYWDFNNTIHFLNNILDCIQNDKEFDFFQFVYFHEVDTTFLDNFFNGIITHQLLVPLKDKKPSKDSSIQYKQLLKLFGRFKYFYNQFTDKVGCSAFSSGWFRDIWIIDRRLSCNDLSFASEYEDLLPMAFLSPHSCGLDFITFKIGDDMLQNKLSSLFVENLDQIRDSPNRWRYITMLYVLCNISSGSQTIEKNLTSVVVLIKEIFDYFQSNNSIMNIENQKKSFCQSEHPVDEMICQIIENHFEILSKNNAFVIFFVNEFSNAAVPNRWPPPNDLKWVLPDEHVPKPTPMYFNDPFKNVKDITALIDRMGGFSVLFNIFCENQLVALLNSLVAYYDINNIPTNIRESLFDIYMESDEASYDCLLLLSSLTKLFSSSEKHSCSMAQKIRYLDNLVVEDDCYTKSTLPFNHLHGHKMLMDGLISLSTLTEHKSHKQILLDLAVKFLNKTKDFNNYFYILSRYDIDGLDVGSLSECHSLEILVLNEQSLYFVLKFLKIYPRGDLKSNQPPFVDLWVFFDYMEIFKLYASSEDVYMEPLIEYMLKNEIYYHKDIDKVPMPTLLKLLTHSEPVTTKTDNIVDVLTLVDNIGVRALPDFIYRKIILYHLLEKPQLVNNEYQLRVDIFNLGLVSWKFHKITRDIVSYQLKLVETRNVRIDLSSPYSLVHNIHSMNFFENLPCHMSMMEKVYGNIKTLIQEIPMTQFSRVVPMNTLTKVKLLDIKTSRLSNLLYILSHNTNIQIFKAKHVIKANSLDYDMFLIVLKQLFSQCTQLQSVHLKFKLMHKHTELLSFLEGVPVKYPNVKLNLHYWRVDIEQIDFHDSTSLQQFSEVCADFKQLKYVNIWNIQHWSESMDTFLYMVSQLKSNCTSLKSITISMKFSIEELEMASHLVNVFQVITCDIVIIYYPKPKTFNNLIDNAGRFKLKEISDKAIIYESIINTD</sequence>
<accession>A0A151ZI35</accession>
<dbReference type="Proteomes" id="UP000076078">
    <property type="component" value="Unassembled WGS sequence"/>
</dbReference>
<evidence type="ECO:0000313" key="2">
    <source>
        <dbReference type="Proteomes" id="UP000076078"/>
    </source>
</evidence>
<name>A0A151ZI35_TIELA</name>
<dbReference type="InParanoid" id="A0A151ZI35"/>
<dbReference type="AlphaFoldDB" id="A0A151ZI35"/>
<dbReference type="EMBL" id="LODT01000025">
    <property type="protein sequence ID" value="KYQ93559.1"/>
    <property type="molecule type" value="Genomic_DNA"/>
</dbReference>
<gene>
    <name evidence="1" type="ORF">DLAC_04929</name>
</gene>
<comment type="caution">
    <text evidence="1">The sequence shown here is derived from an EMBL/GenBank/DDBJ whole genome shotgun (WGS) entry which is preliminary data.</text>
</comment>
<proteinExistence type="predicted"/>
<keyword evidence="2" id="KW-1185">Reference proteome</keyword>
<protein>
    <submittedName>
        <fullName evidence="1">Uncharacterized protein</fullName>
    </submittedName>
</protein>
<organism evidence="1 2">
    <name type="scientific">Tieghemostelium lacteum</name>
    <name type="common">Slime mold</name>
    <name type="synonym">Dictyostelium lacteum</name>
    <dbReference type="NCBI Taxonomy" id="361077"/>
    <lineage>
        <taxon>Eukaryota</taxon>
        <taxon>Amoebozoa</taxon>
        <taxon>Evosea</taxon>
        <taxon>Eumycetozoa</taxon>
        <taxon>Dictyostelia</taxon>
        <taxon>Dictyosteliales</taxon>
        <taxon>Raperosteliaceae</taxon>
        <taxon>Tieghemostelium</taxon>
    </lineage>
</organism>
<evidence type="ECO:0000313" key="1">
    <source>
        <dbReference type="EMBL" id="KYQ93559.1"/>
    </source>
</evidence>
<reference evidence="1 2" key="1">
    <citation type="submission" date="2015-12" db="EMBL/GenBank/DDBJ databases">
        <title>Dictyostelia acquired genes for synthesis and detection of signals that induce cell-type specialization by lateral gene transfer from prokaryotes.</title>
        <authorList>
            <person name="Gloeckner G."/>
            <person name="Schaap P."/>
        </authorList>
    </citation>
    <scope>NUCLEOTIDE SEQUENCE [LARGE SCALE GENOMIC DNA]</scope>
    <source>
        <strain evidence="1 2">TK</strain>
    </source>
</reference>